<comment type="caution">
    <text evidence="8">The sequence shown here is derived from an EMBL/GenBank/DDBJ whole genome shotgun (WGS) entry which is preliminary data.</text>
</comment>
<dbReference type="InterPro" id="IPR000582">
    <property type="entry name" value="Acyl-CoA-binding_protein"/>
</dbReference>
<dbReference type="SMART" id="SM00248">
    <property type="entry name" value="ANK"/>
    <property type="match status" value="2"/>
</dbReference>
<dbReference type="Gene3D" id="1.20.80.10">
    <property type="match status" value="1"/>
</dbReference>
<dbReference type="AlphaFoldDB" id="A0A507DHC4"/>
<gene>
    <name evidence="7" type="ORF">SeLEV6574_g04916</name>
    <name evidence="8" type="ORF">SeMB42_g02290</name>
    <name evidence="9" type="ORF">SeMB42_g02292</name>
</gene>
<dbReference type="PRINTS" id="PR01415">
    <property type="entry name" value="ANKYRIN"/>
</dbReference>
<keyword evidence="10" id="KW-1185">Reference proteome</keyword>
<dbReference type="PANTHER" id="PTHR24119:SF0">
    <property type="entry name" value="ACYL-COA-BINDING DOMAIN-CONTAINING PROTEIN 6"/>
    <property type="match status" value="1"/>
</dbReference>
<dbReference type="PROSITE" id="PS50297">
    <property type="entry name" value="ANK_REP_REGION"/>
    <property type="match status" value="2"/>
</dbReference>
<dbReference type="InterPro" id="IPR035984">
    <property type="entry name" value="Acyl-CoA-binding_sf"/>
</dbReference>
<reference evidence="10 11" key="1">
    <citation type="journal article" date="2019" name="Sci. Rep.">
        <title>Comparative genomics of chytrid fungi reveal insights into the obligate biotrophic and pathogenic lifestyle of Synchytrium endobioticum.</title>
        <authorList>
            <person name="van de Vossenberg B.T.L.H."/>
            <person name="Warris S."/>
            <person name="Nguyen H.D.T."/>
            <person name="van Gent-Pelzer M.P.E."/>
            <person name="Joly D.L."/>
            <person name="van de Geest H.C."/>
            <person name="Bonants P.J.M."/>
            <person name="Smith D.S."/>
            <person name="Levesque C.A."/>
            <person name="van der Lee T.A.J."/>
        </authorList>
    </citation>
    <scope>NUCLEOTIDE SEQUENCE [LARGE SCALE GENOMIC DNA]</scope>
    <source>
        <strain evidence="7 11">LEV6574</strain>
        <strain evidence="8 10">MB42</strain>
    </source>
</reference>
<dbReference type="Pfam" id="PF00887">
    <property type="entry name" value="ACBP"/>
    <property type="match status" value="1"/>
</dbReference>
<organism evidence="8 10">
    <name type="scientific">Synchytrium endobioticum</name>
    <dbReference type="NCBI Taxonomy" id="286115"/>
    <lineage>
        <taxon>Eukaryota</taxon>
        <taxon>Fungi</taxon>
        <taxon>Fungi incertae sedis</taxon>
        <taxon>Chytridiomycota</taxon>
        <taxon>Chytridiomycota incertae sedis</taxon>
        <taxon>Chytridiomycetes</taxon>
        <taxon>Synchytriales</taxon>
        <taxon>Synchytriaceae</taxon>
        <taxon>Synchytrium</taxon>
    </lineage>
</organism>
<dbReference type="EMBL" id="QEAN01000069">
    <property type="protein sequence ID" value="TPX50300.1"/>
    <property type="molecule type" value="Genomic_DNA"/>
</dbReference>
<proteinExistence type="predicted"/>
<evidence type="ECO:0000256" key="3">
    <source>
        <dbReference type="ARBA" id="ARBA00023121"/>
    </source>
</evidence>
<dbReference type="InterPro" id="IPR014352">
    <property type="entry name" value="FERM/acyl-CoA-bd_prot_sf"/>
</dbReference>
<dbReference type="VEuPathDB" id="FungiDB:SeMB42_g02290"/>
<dbReference type="GO" id="GO:0000062">
    <property type="term" value="F:fatty-acyl-CoA binding"/>
    <property type="evidence" value="ECO:0007669"/>
    <property type="project" value="InterPro"/>
</dbReference>
<feature type="domain" description="ACB" evidence="6">
    <location>
        <begin position="18"/>
        <end position="104"/>
    </location>
</feature>
<dbReference type="PROSITE" id="PS50088">
    <property type="entry name" value="ANK_REPEAT"/>
    <property type="match status" value="2"/>
</dbReference>
<dbReference type="SUPFAM" id="SSF47027">
    <property type="entry name" value="Acyl-CoA binding protein"/>
    <property type="match status" value="1"/>
</dbReference>
<evidence type="ECO:0000256" key="1">
    <source>
        <dbReference type="ARBA" id="ARBA00022737"/>
    </source>
</evidence>
<evidence type="ECO:0000256" key="2">
    <source>
        <dbReference type="ARBA" id="ARBA00023043"/>
    </source>
</evidence>
<dbReference type="STRING" id="286115.A0A507DHC4"/>
<dbReference type="OrthoDB" id="2156927at2759"/>
<evidence type="ECO:0000313" key="7">
    <source>
        <dbReference type="EMBL" id="TPX43661.1"/>
    </source>
</evidence>
<keyword evidence="1" id="KW-0677">Repeat</keyword>
<dbReference type="Proteomes" id="UP000317494">
    <property type="component" value="Unassembled WGS sequence"/>
</dbReference>
<dbReference type="VEuPathDB" id="FungiDB:SeMB42_g02292"/>
<evidence type="ECO:0000313" key="11">
    <source>
        <dbReference type="Proteomes" id="UP000320475"/>
    </source>
</evidence>
<evidence type="ECO:0000313" key="10">
    <source>
        <dbReference type="Proteomes" id="UP000317494"/>
    </source>
</evidence>
<dbReference type="Pfam" id="PF12796">
    <property type="entry name" value="Ank_2"/>
    <property type="match status" value="1"/>
</dbReference>
<dbReference type="PROSITE" id="PS51228">
    <property type="entry name" value="ACB_2"/>
    <property type="match status" value="1"/>
</dbReference>
<dbReference type="InterPro" id="IPR036770">
    <property type="entry name" value="Ankyrin_rpt-contain_sf"/>
</dbReference>
<keyword evidence="2 4" id="KW-0040">ANK repeat</keyword>
<accession>A0A507DHC4</accession>
<evidence type="ECO:0000313" key="8">
    <source>
        <dbReference type="EMBL" id="TPX50298.1"/>
    </source>
</evidence>
<evidence type="ECO:0000256" key="5">
    <source>
        <dbReference type="SAM" id="MobiDB-lite"/>
    </source>
</evidence>
<sequence>MFTNLPIEQPHMADAADLESRFTTASHRIKSVKNLPTATLLNLYGLYKCATVGPCTAPKPGLLDFTGRAKACELDRAGAMQRVSVMLREADIATMDECKTVFQLAEEGNRGRVLSRVGVDVHVDGGDDNGATVLHWAADRGHVELVESLLDVGASIEAEDVFGATPLHYAALADREVIIRTLISKGASITHPDMDGQTAYGVASEALQKVMFEEHERRNGKGSVPPTPCQMSGTLKE</sequence>
<evidence type="ECO:0000313" key="9">
    <source>
        <dbReference type="EMBL" id="TPX50300.1"/>
    </source>
</evidence>
<dbReference type="Proteomes" id="UP000320475">
    <property type="component" value="Unassembled WGS sequence"/>
</dbReference>
<name>A0A507DHC4_9FUNG</name>
<dbReference type="EMBL" id="QEAN01000069">
    <property type="protein sequence ID" value="TPX50298.1"/>
    <property type="molecule type" value="Genomic_DNA"/>
</dbReference>
<dbReference type="PANTHER" id="PTHR24119">
    <property type="entry name" value="ACYL-COA-BINDING DOMAIN-CONTAINING PROTEIN 6"/>
    <property type="match status" value="1"/>
</dbReference>
<dbReference type="Gene3D" id="1.25.40.20">
    <property type="entry name" value="Ankyrin repeat-containing domain"/>
    <property type="match status" value="1"/>
</dbReference>
<evidence type="ECO:0000259" key="6">
    <source>
        <dbReference type="PROSITE" id="PS51228"/>
    </source>
</evidence>
<dbReference type="SUPFAM" id="SSF48403">
    <property type="entry name" value="Ankyrin repeat"/>
    <property type="match status" value="1"/>
</dbReference>
<evidence type="ECO:0000256" key="4">
    <source>
        <dbReference type="PROSITE-ProRule" id="PRU00023"/>
    </source>
</evidence>
<dbReference type="EMBL" id="QEAM01000213">
    <property type="protein sequence ID" value="TPX43661.1"/>
    <property type="molecule type" value="Genomic_DNA"/>
</dbReference>
<keyword evidence="3" id="KW-0446">Lipid-binding</keyword>
<feature type="region of interest" description="Disordered" evidence="5">
    <location>
        <begin position="215"/>
        <end position="237"/>
    </location>
</feature>
<feature type="repeat" description="ANK" evidence="4">
    <location>
        <begin position="162"/>
        <end position="194"/>
    </location>
</feature>
<feature type="repeat" description="ANK" evidence="4">
    <location>
        <begin position="129"/>
        <end position="161"/>
    </location>
</feature>
<dbReference type="InterPro" id="IPR002110">
    <property type="entry name" value="Ankyrin_rpt"/>
</dbReference>
<protein>
    <recommendedName>
        <fullName evidence="6">ACB domain-containing protein</fullName>
    </recommendedName>
</protein>